<sequence length="81" mass="9153">MAERKNLHLLDVVRTLLLEYLVPSKFCYEALSIAVHLMNRLPSPSLNNDSPFTRLFGHPSDYSTLCTFGCVLCPSSSTRTY</sequence>
<proteinExistence type="predicted"/>
<dbReference type="SUPFAM" id="SSF53098">
    <property type="entry name" value="Ribonuclease H-like"/>
    <property type="match status" value="1"/>
</dbReference>
<dbReference type="Proteomes" id="UP000291084">
    <property type="component" value="Chromosome 8"/>
</dbReference>
<name>A0A0S3SMV8_PHAAN</name>
<gene>
    <name evidence="1" type="primary">Vigan.08G074200</name>
    <name evidence="1" type="ORF">VIGAN_08074200</name>
</gene>
<organism evidence="1 2">
    <name type="scientific">Vigna angularis var. angularis</name>
    <dbReference type="NCBI Taxonomy" id="157739"/>
    <lineage>
        <taxon>Eukaryota</taxon>
        <taxon>Viridiplantae</taxon>
        <taxon>Streptophyta</taxon>
        <taxon>Embryophyta</taxon>
        <taxon>Tracheophyta</taxon>
        <taxon>Spermatophyta</taxon>
        <taxon>Magnoliopsida</taxon>
        <taxon>eudicotyledons</taxon>
        <taxon>Gunneridae</taxon>
        <taxon>Pentapetalae</taxon>
        <taxon>rosids</taxon>
        <taxon>fabids</taxon>
        <taxon>Fabales</taxon>
        <taxon>Fabaceae</taxon>
        <taxon>Papilionoideae</taxon>
        <taxon>50 kb inversion clade</taxon>
        <taxon>NPAAA clade</taxon>
        <taxon>indigoferoid/millettioid clade</taxon>
        <taxon>Phaseoleae</taxon>
        <taxon>Vigna</taxon>
    </lineage>
</organism>
<keyword evidence="2" id="KW-1185">Reference proteome</keyword>
<evidence type="ECO:0000313" key="2">
    <source>
        <dbReference type="Proteomes" id="UP000291084"/>
    </source>
</evidence>
<evidence type="ECO:0000313" key="1">
    <source>
        <dbReference type="EMBL" id="BAT94166.1"/>
    </source>
</evidence>
<protein>
    <submittedName>
        <fullName evidence="1">Uncharacterized protein</fullName>
    </submittedName>
</protein>
<accession>A0A0S3SMV8</accession>
<dbReference type="AlphaFoldDB" id="A0A0S3SMV8"/>
<dbReference type="EMBL" id="AP015041">
    <property type="protein sequence ID" value="BAT94166.1"/>
    <property type="molecule type" value="Genomic_DNA"/>
</dbReference>
<dbReference type="InterPro" id="IPR012337">
    <property type="entry name" value="RNaseH-like_sf"/>
</dbReference>
<reference evidence="1 2" key="1">
    <citation type="journal article" date="2015" name="Sci. Rep.">
        <title>The power of single molecule real-time sequencing technology in the de novo assembly of a eukaryotic genome.</title>
        <authorList>
            <person name="Sakai H."/>
            <person name="Naito K."/>
            <person name="Ogiso-Tanaka E."/>
            <person name="Takahashi Y."/>
            <person name="Iseki K."/>
            <person name="Muto C."/>
            <person name="Satou K."/>
            <person name="Teruya K."/>
            <person name="Shiroma A."/>
            <person name="Shimoji M."/>
            <person name="Hirano T."/>
            <person name="Itoh T."/>
            <person name="Kaga A."/>
            <person name="Tomooka N."/>
        </authorList>
    </citation>
    <scope>NUCLEOTIDE SEQUENCE [LARGE SCALE GENOMIC DNA]</scope>
    <source>
        <strain evidence="2">cv. Shumari</strain>
    </source>
</reference>